<organism evidence="8 9">
    <name type="scientific">Chitinophaga costaii</name>
    <dbReference type="NCBI Taxonomy" id="1335309"/>
    <lineage>
        <taxon>Bacteria</taxon>
        <taxon>Pseudomonadati</taxon>
        <taxon>Bacteroidota</taxon>
        <taxon>Chitinophagia</taxon>
        <taxon>Chitinophagales</taxon>
        <taxon>Chitinophagaceae</taxon>
        <taxon>Chitinophaga</taxon>
    </lineage>
</organism>
<feature type="domain" description="RNA polymerase sigma factor 70 region 4 type 2" evidence="7">
    <location>
        <begin position="114"/>
        <end position="157"/>
    </location>
</feature>
<keyword evidence="9" id="KW-1185">Reference proteome</keyword>
<evidence type="ECO:0000256" key="2">
    <source>
        <dbReference type="ARBA" id="ARBA00023015"/>
    </source>
</evidence>
<dbReference type="Pfam" id="PF04542">
    <property type="entry name" value="Sigma70_r2"/>
    <property type="match status" value="1"/>
</dbReference>
<dbReference type="InterPro" id="IPR007627">
    <property type="entry name" value="RNA_pol_sigma70_r2"/>
</dbReference>
<dbReference type="Gene3D" id="1.10.1740.10">
    <property type="match status" value="1"/>
</dbReference>
<dbReference type="InterPro" id="IPR013325">
    <property type="entry name" value="RNA_pol_sigma_r2"/>
</dbReference>
<dbReference type="SUPFAM" id="SSF88659">
    <property type="entry name" value="Sigma3 and sigma4 domains of RNA polymerase sigma factors"/>
    <property type="match status" value="1"/>
</dbReference>
<accession>A0A1C4ELX8</accession>
<evidence type="ECO:0000256" key="1">
    <source>
        <dbReference type="ARBA" id="ARBA00010641"/>
    </source>
</evidence>
<dbReference type="Gene3D" id="1.10.10.10">
    <property type="entry name" value="Winged helix-like DNA-binding domain superfamily/Winged helix DNA-binding domain"/>
    <property type="match status" value="1"/>
</dbReference>
<reference evidence="8 9" key="1">
    <citation type="submission" date="2016-08" db="EMBL/GenBank/DDBJ databases">
        <authorList>
            <person name="Seilhamer J.J."/>
        </authorList>
    </citation>
    <scope>NUCLEOTIDE SEQUENCE [LARGE SCALE GENOMIC DNA]</scope>
    <source>
        <strain evidence="8 9">A37T2</strain>
    </source>
</reference>
<evidence type="ECO:0000313" key="9">
    <source>
        <dbReference type="Proteomes" id="UP000242818"/>
    </source>
</evidence>
<keyword evidence="3" id="KW-0731">Sigma factor</keyword>
<dbReference type="EMBL" id="FMAR01000009">
    <property type="protein sequence ID" value="SCC44567.1"/>
    <property type="molecule type" value="Genomic_DNA"/>
</dbReference>
<dbReference type="InterPro" id="IPR039425">
    <property type="entry name" value="RNA_pol_sigma-70-like"/>
</dbReference>
<name>A0A1C4ELX8_9BACT</name>
<dbReference type="AlphaFoldDB" id="A0A1C4ELX8"/>
<dbReference type="InterPro" id="IPR014284">
    <property type="entry name" value="RNA_pol_sigma-70_dom"/>
</dbReference>
<keyword evidence="2" id="KW-0805">Transcription regulation</keyword>
<evidence type="ECO:0000256" key="4">
    <source>
        <dbReference type="ARBA" id="ARBA00023125"/>
    </source>
</evidence>
<keyword evidence="5" id="KW-0804">Transcription</keyword>
<dbReference type="Proteomes" id="UP000242818">
    <property type="component" value="Unassembled WGS sequence"/>
</dbReference>
<evidence type="ECO:0000256" key="3">
    <source>
        <dbReference type="ARBA" id="ARBA00023082"/>
    </source>
</evidence>
<evidence type="ECO:0000259" key="6">
    <source>
        <dbReference type="Pfam" id="PF04542"/>
    </source>
</evidence>
<evidence type="ECO:0000313" key="8">
    <source>
        <dbReference type="EMBL" id="SCC44567.1"/>
    </source>
</evidence>
<dbReference type="InterPro" id="IPR036388">
    <property type="entry name" value="WH-like_DNA-bd_sf"/>
</dbReference>
<dbReference type="GO" id="GO:0016987">
    <property type="term" value="F:sigma factor activity"/>
    <property type="evidence" value="ECO:0007669"/>
    <property type="project" value="UniProtKB-KW"/>
</dbReference>
<dbReference type="PANTHER" id="PTHR43133">
    <property type="entry name" value="RNA POLYMERASE ECF-TYPE SIGMA FACTO"/>
    <property type="match status" value="1"/>
</dbReference>
<dbReference type="GO" id="GO:0003677">
    <property type="term" value="F:DNA binding"/>
    <property type="evidence" value="ECO:0007669"/>
    <property type="project" value="UniProtKB-KW"/>
</dbReference>
<sequence>MVQQAAEGHRDAFARLYTHYYPTLQAAINFITKNTDQTDEILQETFLRMWAAREKLVLVRSFESYAFRIARNFLYDLLRREKVHERALEALRAQENGIDHEDPLLHKEFYDIAATAIAQLDPLKRDIFLLRTQEAMPFAQIAEKMGLAVVTVKKHYYDTYHSLKTLISEHGGLFAFLFILWTRH</sequence>
<dbReference type="NCBIfam" id="TIGR02937">
    <property type="entry name" value="sigma70-ECF"/>
    <property type="match status" value="1"/>
</dbReference>
<dbReference type="STRING" id="1335309.GA0116948_10923"/>
<feature type="domain" description="RNA polymerase sigma-70 region 2" evidence="6">
    <location>
        <begin position="16"/>
        <end position="82"/>
    </location>
</feature>
<proteinExistence type="inferred from homology"/>
<comment type="similarity">
    <text evidence="1">Belongs to the sigma-70 factor family. ECF subfamily.</text>
</comment>
<dbReference type="SUPFAM" id="SSF88946">
    <property type="entry name" value="Sigma2 domain of RNA polymerase sigma factors"/>
    <property type="match status" value="1"/>
</dbReference>
<dbReference type="PANTHER" id="PTHR43133:SF8">
    <property type="entry name" value="RNA POLYMERASE SIGMA FACTOR HI_1459-RELATED"/>
    <property type="match status" value="1"/>
</dbReference>
<evidence type="ECO:0000256" key="5">
    <source>
        <dbReference type="ARBA" id="ARBA00023163"/>
    </source>
</evidence>
<protein>
    <submittedName>
        <fullName evidence="8">RNA polymerase sigma-70 factor, ECF subfamily</fullName>
    </submittedName>
</protein>
<dbReference type="Pfam" id="PF08281">
    <property type="entry name" value="Sigma70_r4_2"/>
    <property type="match status" value="1"/>
</dbReference>
<gene>
    <name evidence="8" type="ORF">GA0116948_10923</name>
</gene>
<dbReference type="InterPro" id="IPR013249">
    <property type="entry name" value="RNA_pol_sigma70_r4_t2"/>
</dbReference>
<dbReference type="InterPro" id="IPR013324">
    <property type="entry name" value="RNA_pol_sigma_r3/r4-like"/>
</dbReference>
<keyword evidence="4" id="KW-0238">DNA-binding</keyword>
<dbReference type="RefSeq" id="WP_165798466.1">
    <property type="nucleotide sequence ID" value="NZ_FMAR01000009.1"/>
</dbReference>
<dbReference type="GO" id="GO:0006352">
    <property type="term" value="P:DNA-templated transcription initiation"/>
    <property type="evidence" value="ECO:0007669"/>
    <property type="project" value="InterPro"/>
</dbReference>
<evidence type="ECO:0000259" key="7">
    <source>
        <dbReference type="Pfam" id="PF08281"/>
    </source>
</evidence>